<organism evidence="1 2">
    <name type="scientific">Romboutsia lituseburensis DSM 797</name>
    <dbReference type="NCBI Taxonomy" id="1121325"/>
    <lineage>
        <taxon>Bacteria</taxon>
        <taxon>Bacillati</taxon>
        <taxon>Bacillota</taxon>
        <taxon>Clostridia</taxon>
        <taxon>Peptostreptococcales</taxon>
        <taxon>Peptostreptococcaceae</taxon>
        <taxon>Romboutsia</taxon>
    </lineage>
</organism>
<dbReference type="Proteomes" id="UP000199068">
    <property type="component" value="Unassembled WGS sequence"/>
</dbReference>
<dbReference type="STRING" id="1121325.SAMN04515677_10636"/>
<dbReference type="AlphaFoldDB" id="A0A1G9R0W4"/>
<evidence type="ECO:0000313" key="1">
    <source>
        <dbReference type="EMBL" id="SDM16888.1"/>
    </source>
</evidence>
<keyword evidence="2" id="KW-1185">Reference proteome</keyword>
<dbReference type="EMBL" id="FNGW01000006">
    <property type="protein sequence ID" value="SDM16888.1"/>
    <property type="molecule type" value="Genomic_DNA"/>
</dbReference>
<name>A0A1G9R0W4_9FIRM</name>
<proteinExistence type="predicted"/>
<reference evidence="1 2" key="1">
    <citation type="submission" date="2016-10" db="EMBL/GenBank/DDBJ databases">
        <authorList>
            <person name="de Groot N.N."/>
        </authorList>
    </citation>
    <scope>NUCLEOTIDE SEQUENCE [LARGE SCALE GENOMIC DNA]</scope>
    <source>
        <strain evidence="1 2">DSM 797</strain>
    </source>
</reference>
<dbReference type="RefSeq" id="WP_092726515.1">
    <property type="nucleotide sequence ID" value="NZ_FNGW01000006.1"/>
</dbReference>
<sequence length="266" mass="30897">MGSLDKSQEYVISKFLQRYDYDAVLDILDEAGIIEGDLYLLMESSKYAVNFDFKKALSSIKNMSEEMQSRREVQKLMSNLDNLIKGEPEDILSELIENIKIQIVNEEYIDFLGRLYRLKEALFKYIFVSTKESKAYKVSMHGYMLSKKNILYTLKKKYNIYNGNLIHGVTQYTNRHVKKTKRMDKVLEILNGERLENLIKLRNESPVGHGFKGVSSEDIEEIYGNPMEVVQDLVKACELLDLGIKMNKYDNINEMAIHMIGSYSNH</sequence>
<protein>
    <submittedName>
        <fullName evidence="1">Uncharacterized protein</fullName>
    </submittedName>
</protein>
<evidence type="ECO:0000313" key="2">
    <source>
        <dbReference type="Proteomes" id="UP000199068"/>
    </source>
</evidence>
<accession>A0A1G9R0W4</accession>
<gene>
    <name evidence="1" type="ORF">SAMN04515677_10636</name>
</gene>